<dbReference type="InterPro" id="IPR050879">
    <property type="entry name" value="Acyltransferase_3"/>
</dbReference>
<dbReference type="Proteomes" id="UP001385892">
    <property type="component" value="Unassembled WGS sequence"/>
</dbReference>
<evidence type="ECO:0000259" key="2">
    <source>
        <dbReference type="Pfam" id="PF01757"/>
    </source>
</evidence>
<keyword evidence="4" id="KW-1185">Reference proteome</keyword>
<name>A0ABU8WIE5_9BURK</name>
<dbReference type="RefSeq" id="WP_340342437.1">
    <property type="nucleotide sequence ID" value="NZ_JBBKZT010000005.1"/>
</dbReference>
<keyword evidence="1" id="KW-1133">Transmembrane helix</keyword>
<dbReference type="PANTHER" id="PTHR23028:SF53">
    <property type="entry name" value="ACYL_TRANSF_3 DOMAIN-CONTAINING PROTEIN"/>
    <property type="match status" value="1"/>
</dbReference>
<evidence type="ECO:0000313" key="3">
    <source>
        <dbReference type="EMBL" id="MEJ8847285.1"/>
    </source>
</evidence>
<feature type="transmembrane region" description="Helical" evidence="1">
    <location>
        <begin position="334"/>
        <end position="355"/>
    </location>
</feature>
<keyword evidence="1" id="KW-0472">Membrane</keyword>
<feature type="transmembrane region" description="Helical" evidence="1">
    <location>
        <begin position="27"/>
        <end position="45"/>
    </location>
</feature>
<dbReference type="EC" id="2.3.-.-" evidence="3"/>
<keyword evidence="1" id="KW-0812">Transmembrane</keyword>
<feature type="transmembrane region" description="Helical" evidence="1">
    <location>
        <begin position="199"/>
        <end position="218"/>
    </location>
</feature>
<keyword evidence="3" id="KW-0012">Acyltransferase</keyword>
<feature type="domain" description="Acyltransferase 3" evidence="2">
    <location>
        <begin position="23"/>
        <end position="350"/>
    </location>
</feature>
<dbReference type="EMBL" id="JBBKZT010000005">
    <property type="protein sequence ID" value="MEJ8847285.1"/>
    <property type="molecule type" value="Genomic_DNA"/>
</dbReference>
<organism evidence="3 4">
    <name type="scientific">Variovorax rhizosphaerae</name>
    <dbReference type="NCBI Taxonomy" id="1836200"/>
    <lineage>
        <taxon>Bacteria</taxon>
        <taxon>Pseudomonadati</taxon>
        <taxon>Pseudomonadota</taxon>
        <taxon>Betaproteobacteria</taxon>
        <taxon>Burkholderiales</taxon>
        <taxon>Comamonadaceae</taxon>
        <taxon>Variovorax</taxon>
    </lineage>
</organism>
<dbReference type="Pfam" id="PF01757">
    <property type="entry name" value="Acyl_transf_3"/>
    <property type="match status" value="1"/>
</dbReference>
<feature type="transmembrane region" description="Helical" evidence="1">
    <location>
        <begin position="57"/>
        <end position="78"/>
    </location>
</feature>
<feature type="transmembrane region" description="Helical" evidence="1">
    <location>
        <begin position="99"/>
        <end position="118"/>
    </location>
</feature>
<keyword evidence="3" id="KW-0808">Transferase</keyword>
<sequence length="376" mass="40862">MTLPAPAPSYPDGLAQLSRGRDNNLNLIRMVAATMVLLSHSYVVASGDMKSEPWLALLGMTPGGVAVDAFFVLSGFLVMGSLQRSGRIGPFAVARSLRIYPGLWVALLVSTLVVGAAFSELGFRAFISDPQTWRYLARNATMVGGSEAVLPGAFAHNPFADQVNVSLWTLRWELRLYIALGLMGWCATRWPRGARLMPALVPGLAVTLLATTFILLFLDKPNDAPRLGAMFLSGAAYWIHRDRLRIQGRWALAVCMAMAAGAAVAPHAFEVIYRLGFPYVLMYLAFVPGSTQGPATLRGIRAYNRVGDYSYGMYVYAFPVQQCTAALLPGISTWTMTGVAGAVTLMLAMLSWHLIEKPATSWRRRPATRAEPGKSS</sequence>
<feature type="transmembrane region" description="Helical" evidence="1">
    <location>
        <begin position="251"/>
        <end position="269"/>
    </location>
</feature>
<accession>A0ABU8WIE5</accession>
<evidence type="ECO:0000313" key="4">
    <source>
        <dbReference type="Proteomes" id="UP001385892"/>
    </source>
</evidence>
<dbReference type="InterPro" id="IPR002656">
    <property type="entry name" value="Acyl_transf_3_dom"/>
</dbReference>
<protein>
    <submittedName>
        <fullName evidence="3">Acyltransferase</fullName>
        <ecNumber evidence="3">2.3.-.-</ecNumber>
    </submittedName>
</protein>
<evidence type="ECO:0000256" key="1">
    <source>
        <dbReference type="SAM" id="Phobius"/>
    </source>
</evidence>
<proteinExistence type="predicted"/>
<comment type="caution">
    <text evidence="3">The sequence shown here is derived from an EMBL/GenBank/DDBJ whole genome shotgun (WGS) entry which is preliminary data.</text>
</comment>
<gene>
    <name evidence="3" type="ORF">WKW82_11530</name>
</gene>
<dbReference type="GO" id="GO:0016746">
    <property type="term" value="F:acyltransferase activity"/>
    <property type="evidence" value="ECO:0007669"/>
    <property type="project" value="UniProtKB-KW"/>
</dbReference>
<dbReference type="PANTHER" id="PTHR23028">
    <property type="entry name" value="ACETYLTRANSFERASE"/>
    <property type="match status" value="1"/>
</dbReference>
<reference evidence="3 4" key="1">
    <citation type="submission" date="2024-03" db="EMBL/GenBank/DDBJ databases">
        <title>Novel species of the genus Variovorax.</title>
        <authorList>
            <person name="Liu Q."/>
            <person name="Xin Y.-H."/>
        </authorList>
    </citation>
    <scope>NUCLEOTIDE SEQUENCE [LARGE SCALE GENOMIC DNA]</scope>
    <source>
        <strain evidence="3 4">KACC 18900</strain>
    </source>
</reference>